<evidence type="ECO:0000313" key="1">
    <source>
        <dbReference type="EMBL" id="KAI8008703.1"/>
    </source>
</evidence>
<accession>A0ACC0H5C3</accession>
<protein>
    <submittedName>
        <fullName evidence="1">COP9 signalosome complex subunit 5</fullName>
    </submittedName>
</protein>
<name>A0ACC0H5C3_9ERIC</name>
<evidence type="ECO:0000313" key="2">
    <source>
        <dbReference type="Proteomes" id="UP001060215"/>
    </source>
</evidence>
<proteinExistence type="predicted"/>
<comment type="caution">
    <text evidence="1">The sequence shown here is derived from an EMBL/GenBank/DDBJ whole genome shotgun (WGS) entry which is preliminary data.</text>
</comment>
<dbReference type="Proteomes" id="UP001060215">
    <property type="component" value="Chromosome 7"/>
</dbReference>
<organism evidence="1 2">
    <name type="scientific">Camellia lanceoleosa</name>
    <dbReference type="NCBI Taxonomy" id="1840588"/>
    <lineage>
        <taxon>Eukaryota</taxon>
        <taxon>Viridiplantae</taxon>
        <taxon>Streptophyta</taxon>
        <taxon>Embryophyta</taxon>
        <taxon>Tracheophyta</taxon>
        <taxon>Spermatophyta</taxon>
        <taxon>Magnoliopsida</taxon>
        <taxon>eudicotyledons</taxon>
        <taxon>Gunneridae</taxon>
        <taxon>Pentapetalae</taxon>
        <taxon>asterids</taxon>
        <taxon>Ericales</taxon>
        <taxon>Theaceae</taxon>
        <taxon>Camellia</taxon>
    </lineage>
</organism>
<reference evidence="1 2" key="1">
    <citation type="journal article" date="2022" name="Plant J.">
        <title>Chromosome-level genome of Camellia lanceoleosa provides a valuable resource for understanding genome evolution and self-incompatibility.</title>
        <authorList>
            <person name="Gong W."/>
            <person name="Xiao S."/>
            <person name="Wang L."/>
            <person name="Liao Z."/>
            <person name="Chang Y."/>
            <person name="Mo W."/>
            <person name="Hu G."/>
            <person name="Li W."/>
            <person name="Zhao G."/>
            <person name="Zhu H."/>
            <person name="Hu X."/>
            <person name="Ji K."/>
            <person name="Xiang X."/>
            <person name="Song Q."/>
            <person name="Yuan D."/>
            <person name="Jin S."/>
            <person name="Zhang L."/>
        </authorList>
    </citation>
    <scope>NUCLEOTIDE SEQUENCE [LARGE SCALE GENOMIC DNA]</scope>
    <source>
        <strain evidence="1">SQ_2022a</strain>
    </source>
</reference>
<dbReference type="EMBL" id="CM045764">
    <property type="protein sequence ID" value="KAI8008703.1"/>
    <property type="molecule type" value="Genomic_DNA"/>
</dbReference>
<keyword evidence="2" id="KW-1185">Reference proteome</keyword>
<gene>
    <name evidence="1" type="ORF">LOK49_LG07G02314</name>
</gene>
<sequence length="125" mass="13844">MGVASVEFIDPREPAAIVPILRAGLALAEHASSTDMEESQLAEITRDSAKITVEQVHGLMSQVIKAILFNSVHQLNRPHTELSGPKLMMVQCGDVEFEKKIDEKIGQFIDRVEKHPSKKIDEKIG</sequence>